<dbReference type="PANTHER" id="PTHR22550">
    <property type="entry name" value="SPORE GERMINATION PROTEIN"/>
    <property type="match status" value="1"/>
</dbReference>
<protein>
    <submittedName>
        <fullName evidence="3">VWA domain-containing protein</fullName>
    </submittedName>
</protein>
<dbReference type="RefSeq" id="WP_289165532.1">
    <property type="nucleotide sequence ID" value="NZ_JASZZN010000017.1"/>
</dbReference>
<evidence type="ECO:0000313" key="3">
    <source>
        <dbReference type="EMBL" id="MDM4017934.1"/>
    </source>
</evidence>
<dbReference type="InterPro" id="IPR050768">
    <property type="entry name" value="UPF0353/GerABKA_families"/>
</dbReference>
<organism evidence="3 4">
    <name type="scientific">Roseiconus lacunae</name>
    <dbReference type="NCBI Taxonomy" id="2605694"/>
    <lineage>
        <taxon>Bacteria</taxon>
        <taxon>Pseudomonadati</taxon>
        <taxon>Planctomycetota</taxon>
        <taxon>Planctomycetia</taxon>
        <taxon>Pirellulales</taxon>
        <taxon>Pirellulaceae</taxon>
        <taxon>Roseiconus</taxon>
    </lineage>
</organism>
<keyword evidence="4" id="KW-1185">Reference proteome</keyword>
<gene>
    <name evidence="3" type="ORF">QTN89_20980</name>
</gene>
<feature type="transmembrane region" description="Helical" evidence="1">
    <location>
        <begin position="65"/>
        <end position="83"/>
    </location>
</feature>
<name>A0ABT7PN62_9BACT</name>
<keyword evidence="1" id="KW-0812">Transmembrane</keyword>
<dbReference type="InterPro" id="IPR002035">
    <property type="entry name" value="VWF_A"/>
</dbReference>
<dbReference type="Gene3D" id="3.40.50.410">
    <property type="entry name" value="von Willebrand factor, type A domain"/>
    <property type="match status" value="1"/>
</dbReference>
<dbReference type="InterPro" id="IPR036465">
    <property type="entry name" value="vWFA_dom_sf"/>
</dbReference>
<feature type="domain" description="VWFA" evidence="2">
    <location>
        <begin position="105"/>
        <end position="203"/>
    </location>
</feature>
<evidence type="ECO:0000313" key="4">
    <source>
        <dbReference type="Proteomes" id="UP001239462"/>
    </source>
</evidence>
<sequence length="318" mass="34954">MFEVLQQFHFIRPAWLCLIPVAILVWWLWQRNSDALQGWRSQIDSELLTPMIVGDNDAQARWKSWALLVVWLLAITAVAGPTWRLEPNPFAADAQPLLVLLKADESMRGTPPMPSRMERARLKIADLANVRAGQPLGLIAYAGSSHLVLPPTRDTKVVAEMAAEISPDVMPKPGDRLDLAIGHAIDLLAEQQQGGAILVITDTAEINENDLLTIEKRPASFPILFLSIVGEESPEADSVAKAASLLSASLQTMTVDDQDIQSIIDYAARGVGVGKAGESSRWQESGYWLTPLIAVIVAFSFRRQERTAQEQTSEGAMR</sequence>
<comment type="caution">
    <text evidence="3">The sequence shown here is derived from an EMBL/GenBank/DDBJ whole genome shotgun (WGS) entry which is preliminary data.</text>
</comment>
<evidence type="ECO:0000259" key="2">
    <source>
        <dbReference type="Pfam" id="PF13519"/>
    </source>
</evidence>
<keyword evidence="1" id="KW-0472">Membrane</keyword>
<keyword evidence="1" id="KW-1133">Transmembrane helix</keyword>
<reference evidence="3 4" key="1">
    <citation type="submission" date="2023-06" db="EMBL/GenBank/DDBJ databases">
        <title>Roseiconus lacunae JC819 isolated from Gulf of Mannar region, Tamil Nadu.</title>
        <authorList>
            <person name="Pk S."/>
            <person name="Ch S."/>
            <person name="Ch V.R."/>
        </authorList>
    </citation>
    <scope>NUCLEOTIDE SEQUENCE [LARGE SCALE GENOMIC DNA]</scope>
    <source>
        <strain evidence="3 4">JC819</strain>
    </source>
</reference>
<dbReference type="PANTHER" id="PTHR22550:SF14">
    <property type="entry name" value="VWFA DOMAIN-CONTAINING PROTEIN"/>
    <property type="match status" value="1"/>
</dbReference>
<dbReference type="EMBL" id="JASZZN010000017">
    <property type="protein sequence ID" value="MDM4017934.1"/>
    <property type="molecule type" value="Genomic_DNA"/>
</dbReference>
<accession>A0ABT7PN62</accession>
<dbReference type="Pfam" id="PF13519">
    <property type="entry name" value="VWA_2"/>
    <property type="match status" value="1"/>
</dbReference>
<dbReference type="SUPFAM" id="SSF53300">
    <property type="entry name" value="vWA-like"/>
    <property type="match status" value="1"/>
</dbReference>
<feature type="transmembrane region" description="Helical" evidence="1">
    <location>
        <begin position="12"/>
        <end position="29"/>
    </location>
</feature>
<proteinExistence type="predicted"/>
<dbReference type="Proteomes" id="UP001239462">
    <property type="component" value="Unassembled WGS sequence"/>
</dbReference>
<evidence type="ECO:0000256" key="1">
    <source>
        <dbReference type="SAM" id="Phobius"/>
    </source>
</evidence>